<gene>
    <name evidence="1" type="ORF">L211DRAFT_842274</name>
</gene>
<name>A0A3N4LEH0_9PEZI</name>
<evidence type="ECO:0000313" key="2">
    <source>
        <dbReference type="Proteomes" id="UP000267821"/>
    </source>
</evidence>
<dbReference type="OrthoDB" id="5358641at2759"/>
<accession>A0A3N4LEH0</accession>
<reference evidence="1 2" key="1">
    <citation type="journal article" date="2018" name="Nat. Ecol. Evol.">
        <title>Pezizomycetes genomes reveal the molecular basis of ectomycorrhizal truffle lifestyle.</title>
        <authorList>
            <person name="Murat C."/>
            <person name="Payen T."/>
            <person name="Noel B."/>
            <person name="Kuo A."/>
            <person name="Morin E."/>
            <person name="Chen J."/>
            <person name="Kohler A."/>
            <person name="Krizsan K."/>
            <person name="Balestrini R."/>
            <person name="Da Silva C."/>
            <person name="Montanini B."/>
            <person name="Hainaut M."/>
            <person name="Levati E."/>
            <person name="Barry K.W."/>
            <person name="Belfiori B."/>
            <person name="Cichocki N."/>
            <person name="Clum A."/>
            <person name="Dockter R.B."/>
            <person name="Fauchery L."/>
            <person name="Guy J."/>
            <person name="Iotti M."/>
            <person name="Le Tacon F."/>
            <person name="Lindquist E.A."/>
            <person name="Lipzen A."/>
            <person name="Malagnac F."/>
            <person name="Mello A."/>
            <person name="Molinier V."/>
            <person name="Miyauchi S."/>
            <person name="Poulain J."/>
            <person name="Riccioni C."/>
            <person name="Rubini A."/>
            <person name="Sitrit Y."/>
            <person name="Splivallo R."/>
            <person name="Traeger S."/>
            <person name="Wang M."/>
            <person name="Zifcakova L."/>
            <person name="Wipf D."/>
            <person name="Zambonelli A."/>
            <person name="Paolocci F."/>
            <person name="Nowrousian M."/>
            <person name="Ottonello S."/>
            <person name="Baldrian P."/>
            <person name="Spatafora J.W."/>
            <person name="Henrissat B."/>
            <person name="Nagy L.G."/>
            <person name="Aury J.M."/>
            <person name="Wincker P."/>
            <person name="Grigoriev I.V."/>
            <person name="Bonfante P."/>
            <person name="Martin F.M."/>
        </authorList>
    </citation>
    <scope>NUCLEOTIDE SEQUENCE [LARGE SCALE GENOMIC DNA]</scope>
    <source>
        <strain evidence="1 2">ATCC MYA-4762</strain>
    </source>
</reference>
<evidence type="ECO:0000313" key="1">
    <source>
        <dbReference type="EMBL" id="RPB19859.1"/>
    </source>
</evidence>
<proteinExistence type="predicted"/>
<sequence length="93" mass="10621">MQLADILSDLQTLRTCDPQDALNLVELSPTTKTEDTDEDFFRAREFLQLHSTLKARDAWKLEELREKVKTIVDRKLGSDGEDDLREVNAPGGF</sequence>
<dbReference type="EMBL" id="ML121582">
    <property type="protein sequence ID" value="RPB19859.1"/>
    <property type="molecule type" value="Genomic_DNA"/>
</dbReference>
<dbReference type="AlphaFoldDB" id="A0A3N4LEH0"/>
<protein>
    <submittedName>
        <fullName evidence="1">Uncharacterized protein</fullName>
    </submittedName>
</protein>
<dbReference type="Proteomes" id="UP000267821">
    <property type="component" value="Unassembled WGS sequence"/>
</dbReference>
<dbReference type="InParanoid" id="A0A3N4LEH0"/>
<organism evidence="1 2">
    <name type="scientific">Terfezia boudieri ATCC MYA-4762</name>
    <dbReference type="NCBI Taxonomy" id="1051890"/>
    <lineage>
        <taxon>Eukaryota</taxon>
        <taxon>Fungi</taxon>
        <taxon>Dikarya</taxon>
        <taxon>Ascomycota</taxon>
        <taxon>Pezizomycotina</taxon>
        <taxon>Pezizomycetes</taxon>
        <taxon>Pezizales</taxon>
        <taxon>Pezizaceae</taxon>
        <taxon>Terfezia</taxon>
    </lineage>
</organism>
<keyword evidence="2" id="KW-1185">Reference proteome</keyword>